<organism evidence="2 3">
    <name type="scientific">Limulus polyphemus</name>
    <name type="common">Atlantic horseshoe crab</name>
    <dbReference type="NCBI Taxonomy" id="6850"/>
    <lineage>
        <taxon>Eukaryota</taxon>
        <taxon>Metazoa</taxon>
        <taxon>Ecdysozoa</taxon>
        <taxon>Arthropoda</taxon>
        <taxon>Chelicerata</taxon>
        <taxon>Merostomata</taxon>
        <taxon>Xiphosura</taxon>
        <taxon>Limulidae</taxon>
        <taxon>Limulus</taxon>
    </lineage>
</organism>
<proteinExistence type="predicted"/>
<accession>A0ABM1TID4</accession>
<protein>
    <submittedName>
        <fullName evidence="3">Uncharacterized protein LOC111088833</fullName>
    </submittedName>
</protein>
<feature type="non-terminal residue" evidence="3">
    <location>
        <position position="1"/>
    </location>
</feature>
<keyword evidence="2" id="KW-1185">Reference proteome</keyword>
<feature type="compositionally biased region" description="Polar residues" evidence="1">
    <location>
        <begin position="1"/>
        <end position="13"/>
    </location>
</feature>
<dbReference type="RefSeq" id="XP_022255640.1">
    <property type="nucleotide sequence ID" value="XM_022399932.1"/>
</dbReference>
<evidence type="ECO:0000313" key="2">
    <source>
        <dbReference type="Proteomes" id="UP000694941"/>
    </source>
</evidence>
<gene>
    <name evidence="3" type="primary">LOC111088833</name>
</gene>
<evidence type="ECO:0000313" key="3">
    <source>
        <dbReference type="RefSeq" id="XP_022255640.1"/>
    </source>
</evidence>
<dbReference type="Proteomes" id="UP000694941">
    <property type="component" value="Unplaced"/>
</dbReference>
<feature type="region of interest" description="Disordered" evidence="1">
    <location>
        <begin position="1"/>
        <end position="35"/>
    </location>
</feature>
<evidence type="ECO:0000256" key="1">
    <source>
        <dbReference type="SAM" id="MobiDB-lite"/>
    </source>
</evidence>
<name>A0ABM1TID4_LIMPO</name>
<sequence>TGTLLLEQVSSRPMSAPSASEIHQEPETVSVQPHEQLPVKPKVVWSLYKAGDEVTELGNMWEKEYNLKRSKASENLSKISDDGCFQGRPISAMTNPKSFSKFRPITAPSTIHSGIGSSDSSLHDSFNSFPHNKRSTRLFQQRAHAPKASTSCPVLDVLHEDPEYATIGKFRSTVDLHAQQRGTLTPEEDYDEIDTVNAIRIREPALSVIQAIRDELKKFNSSLTGNSTESFA</sequence>
<dbReference type="GeneID" id="111088833"/>
<reference evidence="3" key="1">
    <citation type="submission" date="2025-08" db="UniProtKB">
        <authorList>
            <consortium name="RefSeq"/>
        </authorList>
    </citation>
    <scope>IDENTIFICATION</scope>
    <source>
        <tissue evidence="3">Muscle</tissue>
    </source>
</reference>